<dbReference type="InterPro" id="IPR001048">
    <property type="entry name" value="Asp/Glu/Uridylate_kinase"/>
</dbReference>
<sequence>MPFSPDPYAALRNAARYVRQFRRKTFVLLVDGPMLGDARLRRAVCEQIALLWTFSIQPVVVHGAGPELNTPFDAMSAKVRMDLLADLQTAGVPCVGLSGVDAGLLKARRRNGEPGSESSWESNKPNNYSLVGDIESVDTRLLQHLRTGDYVPVVAPLAGDPSGTVYNASADTVAATLAVALGAEKLFFLLPTPGLLRKPEDPASLVPQATLTDLAALEQEGQMSDSTVSKVHAIRSALVGGVTSVHLVSGMLPNAILEEVFTNEGSGTMVLREAPARGNG</sequence>
<dbReference type="InterPro" id="IPR036393">
    <property type="entry name" value="AceGlu_kinase-like_sf"/>
</dbReference>
<keyword evidence="4" id="KW-0055">Arginine biosynthesis</keyword>
<keyword evidence="9" id="KW-0067">ATP-binding</keyword>
<evidence type="ECO:0000256" key="7">
    <source>
        <dbReference type="ARBA" id="ARBA00022741"/>
    </source>
</evidence>
<evidence type="ECO:0000259" key="13">
    <source>
        <dbReference type="Pfam" id="PF00696"/>
    </source>
</evidence>
<evidence type="ECO:0000256" key="12">
    <source>
        <dbReference type="ARBA" id="ARBA00048141"/>
    </source>
</evidence>
<evidence type="ECO:0000256" key="9">
    <source>
        <dbReference type="ARBA" id="ARBA00022840"/>
    </source>
</evidence>
<dbReference type="AlphaFoldDB" id="A0A085WX67"/>
<evidence type="ECO:0000313" key="14">
    <source>
        <dbReference type="EMBL" id="KFE72280.1"/>
    </source>
</evidence>
<evidence type="ECO:0000256" key="6">
    <source>
        <dbReference type="ARBA" id="ARBA00022679"/>
    </source>
</evidence>
<comment type="catalytic activity">
    <reaction evidence="12">
        <text>N-acetyl-L-glutamate + ATP = N-acetyl-L-glutamyl 5-phosphate + ADP</text>
        <dbReference type="Rhea" id="RHEA:14629"/>
        <dbReference type="ChEBI" id="CHEBI:30616"/>
        <dbReference type="ChEBI" id="CHEBI:44337"/>
        <dbReference type="ChEBI" id="CHEBI:57936"/>
        <dbReference type="ChEBI" id="CHEBI:456216"/>
        <dbReference type="EC" id="2.7.2.8"/>
    </reaction>
</comment>
<evidence type="ECO:0000256" key="3">
    <source>
        <dbReference type="ARBA" id="ARBA00021197"/>
    </source>
</evidence>
<dbReference type="EMBL" id="JMCB01000001">
    <property type="protein sequence ID" value="KFE72280.1"/>
    <property type="molecule type" value="Genomic_DNA"/>
</dbReference>
<evidence type="ECO:0000256" key="5">
    <source>
        <dbReference type="ARBA" id="ARBA00022605"/>
    </source>
</evidence>
<evidence type="ECO:0000256" key="8">
    <source>
        <dbReference type="ARBA" id="ARBA00022777"/>
    </source>
</evidence>
<keyword evidence="8 14" id="KW-0418">Kinase</keyword>
<dbReference type="Gene3D" id="3.40.1160.10">
    <property type="entry name" value="Acetylglutamate kinase-like"/>
    <property type="match status" value="1"/>
</dbReference>
<proteinExistence type="predicted"/>
<dbReference type="Pfam" id="PF00696">
    <property type="entry name" value="AA_kinase"/>
    <property type="match status" value="1"/>
</dbReference>
<evidence type="ECO:0000256" key="2">
    <source>
        <dbReference type="ARBA" id="ARBA00013065"/>
    </source>
</evidence>
<keyword evidence="6" id="KW-0808">Transferase</keyword>
<protein>
    <recommendedName>
        <fullName evidence="3">Acetylglutamate kinase</fullName>
        <ecNumber evidence="2">2.7.2.8</ecNumber>
    </recommendedName>
    <alternativeName>
        <fullName evidence="10">N-acetyl-L-glutamate 5-phosphotransferase</fullName>
    </alternativeName>
    <alternativeName>
        <fullName evidence="11">NAG kinase</fullName>
    </alternativeName>
</protein>
<comment type="pathway">
    <text evidence="1">Amino-acid biosynthesis; L-arginine biosynthesis; N(2)-acetyl-L-ornithine from L-glutamate: step 2/4.</text>
</comment>
<dbReference type="RefSeq" id="WP_044181394.1">
    <property type="nucleotide sequence ID" value="NZ_JMCB01000001.1"/>
</dbReference>
<gene>
    <name evidence="14" type="ORF">DB31_0542</name>
</gene>
<evidence type="ECO:0000256" key="4">
    <source>
        <dbReference type="ARBA" id="ARBA00022571"/>
    </source>
</evidence>
<dbReference type="GO" id="GO:0005524">
    <property type="term" value="F:ATP binding"/>
    <property type="evidence" value="ECO:0007669"/>
    <property type="project" value="UniProtKB-KW"/>
</dbReference>
<name>A0A085WX67_9BACT</name>
<dbReference type="PANTHER" id="PTHR23342">
    <property type="entry name" value="N-ACETYLGLUTAMATE SYNTHASE"/>
    <property type="match status" value="1"/>
</dbReference>
<evidence type="ECO:0000256" key="11">
    <source>
        <dbReference type="ARBA" id="ARBA00030639"/>
    </source>
</evidence>
<dbReference type="PIRSF" id="PIRSF000728">
    <property type="entry name" value="NAGK"/>
    <property type="match status" value="1"/>
</dbReference>
<dbReference type="PANTHER" id="PTHR23342:SF0">
    <property type="entry name" value="N-ACETYLGLUTAMATE SYNTHASE, MITOCHONDRIAL"/>
    <property type="match status" value="1"/>
</dbReference>
<keyword evidence="5" id="KW-0028">Amino-acid biosynthesis</keyword>
<keyword evidence="7" id="KW-0547">Nucleotide-binding</keyword>
<feature type="domain" description="Aspartate/glutamate/uridylate kinase" evidence="13">
    <location>
        <begin position="25"/>
        <end position="249"/>
    </location>
</feature>
<dbReference type="Proteomes" id="UP000028725">
    <property type="component" value="Unassembled WGS sequence"/>
</dbReference>
<dbReference type="GO" id="GO:0003991">
    <property type="term" value="F:acetylglutamate kinase activity"/>
    <property type="evidence" value="ECO:0007669"/>
    <property type="project" value="UniProtKB-EC"/>
</dbReference>
<dbReference type="SUPFAM" id="SSF53633">
    <property type="entry name" value="Carbamate kinase-like"/>
    <property type="match status" value="1"/>
</dbReference>
<dbReference type="InterPro" id="IPR004662">
    <property type="entry name" value="AcgluKinase_fam"/>
</dbReference>
<evidence type="ECO:0000256" key="10">
    <source>
        <dbReference type="ARBA" id="ARBA00030178"/>
    </source>
</evidence>
<dbReference type="GO" id="GO:0006526">
    <property type="term" value="P:L-arginine biosynthetic process"/>
    <property type="evidence" value="ECO:0007669"/>
    <property type="project" value="UniProtKB-KW"/>
</dbReference>
<keyword evidence="15" id="KW-1185">Reference proteome</keyword>
<dbReference type="OrthoDB" id="9803155at2"/>
<reference evidence="14 15" key="1">
    <citation type="submission" date="2014-04" db="EMBL/GenBank/DDBJ databases">
        <title>Genome assembly of Hyalangium minutum DSM 14724.</title>
        <authorList>
            <person name="Sharma G."/>
            <person name="Subramanian S."/>
        </authorList>
    </citation>
    <scope>NUCLEOTIDE SEQUENCE [LARGE SCALE GENOMIC DNA]</scope>
    <source>
        <strain evidence="14 15">DSM 14724</strain>
    </source>
</reference>
<comment type="caution">
    <text evidence="14">The sequence shown here is derived from an EMBL/GenBank/DDBJ whole genome shotgun (WGS) entry which is preliminary data.</text>
</comment>
<dbReference type="GO" id="GO:0005737">
    <property type="term" value="C:cytoplasm"/>
    <property type="evidence" value="ECO:0007669"/>
    <property type="project" value="InterPro"/>
</dbReference>
<dbReference type="STRING" id="394096.DB31_0542"/>
<dbReference type="EC" id="2.7.2.8" evidence="2"/>
<evidence type="ECO:0000256" key="1">
    <source>
        <dbReference type="ARBA" id="ARBA00004828"/>
    </source>
</evidence>
<dbReference type="PATRIC" id="fig|394096.3.peg.536"/>
<evidence type="ECO:0000313" key="15">
    <source>
        <dbReference type="Proteomes" id="UP000028725"/>
    </source>
</evidence>
<organism evidence="14 15">
    <name type="scientific">Hyalangium minutum</name>
    <dbReference type="NCBI Taxonomy" id="394096"/>
    <lineage>
        <taxon>Bacteria</taxon>
        <taxon>Pseudomonadati</taxon>
        <taxon>Myxococcota</taxon>
        <taxon>Myxococcia</taxon>
        <taxon>Myxococcales</taxon>
        <taxon>Cystobacterineae</taxon>
        <taxon>Archangiaceae</taxon>
        <taxon>Hyalangium</taxon>
    </lineage>
</organism>
<accession>A0A085WX67</accession>